<comment type="caution">
    <text evidence="1">The sequence shown here is derived from an EMBL/GenBank/DDBJ whole genome shotgun (WGS) entry which is preliminary data.</text>
</comment>
<protein>
    <submittedName>
        <fullName evidence="1">Uncharacterized protein</fullName>
    </submittedName>
</protein>
<dbReference type="STRING" id="1635173.WH52_11215"/>
<gene>
    <name evidence="1" type="ORF">WH52_11215</name>
</gene>
<name>A0A1Y2PCM9_9FLAO</name>
<dbReference type="Proteomes" id="UP000194221">
    <property type="component" value="Unassembled WGS sequence"/>
</dbReference>
<dbReference type="EMBL" id="LAPZ01000011">
    <property type="protein sequence ID" value="OSY87438.1"/>
    <property type="molecule type" value="Genomic_DNA"/>
</dbReference>
<sequence>MRLHITIVFLVIISSSATSQITGKWKYKNSKTTLVAQIQEQDELFYGEIIEATPKKYEKQYLGIFMTNFKKKKPNKYTGNFVIDKKQQYKGTLKIINKNTIELSYKWGMLTQKDTWTKIK</sequence>
<dbReference type="Gene3D" id="2.40.128.520">
    <property type="match status" value="1"/>
</dbReference>
<evidence type="ECO:0000313" key="1">
    <source>
        <dbReference type="EMBL" id="OSY87438.1"/>
    </source>
</evidence>
<evidence type="ECO:0000313" key="2">
    <source>
        <dbReference type="Proteomes" id="UP000194221"/>
    </source>
</evidence>
<dbReference type="AlphaFoldDB" id="A0A1Y2PCM9"/>
<dbReference type="InParanoid" id="A0A1Y2PCM9"/>
<keyword evidence="2" id="KW-1185">Reference proteome</keyword>
<proteinExistence type="predicted"/>
<reference evidence="1 2" key="1">
    <citation type="submission" date="2015-03" db="EMBL/GenBank/DDBJ databases">
        <title>Genome sequence of Tenacibaculum sp. S2-2, isolated from intestinal microbiota of sea cucumber, Apostichopus japonicas.</title>
        <authorList>
            <person name="Shao Z."/>
            <person name="Wang L."/>
            <person name="Li X."/>
        </authorList>
    </citation>
    <scope>NUCLEOTIDE SEQUENCE [LARGE SCALE GENOMIC DNA]</scope>
    <source>
        <strain evidence="1 2">S2-2</strain>
    </source>
</reference>
<organism evidence="1 2">
    <name type="scientific">Tenacibaculum holothuriorum</name>
    <dbReference type="NCBI Taxonomy" id="1635173"/>
    <lineage>
        <taxon>Bacteria</taxon>
        <taxon>Pseudomonadati</taxon>
        <taxon>Bacteroidota</taxon>
        <taxon>Flavobacteriia</taxon>
        <taxon>Flavobacteriales</taxon>
        <taxon>Flavobacteriaceae</taxon>
        <taxon>Tenacibaculum</taxon>
    </lineage>
</organism>
<accession>A0A1Y2PCM9</accession>